<protein>
    <recommendedName>
        <fullName evidence="1">Helix-turn-helix domain-containing protein</fullName>
    </recommendedName>
</protein>
<dbReference type="Proteomes" id="UP000070319">
    <property type="component" value="Unassembled WGS sequence"/>
</dbReference>
<sequence>MNISSILESGANVQLVINALDLKEAFLQWNAEQNKESYSIPQEEYKTPNETAKMLDVDKSTLWRWAKQGYLVPVKWGNKSRYKLSDIKCCMKG</sequence>
<organism evidence="2">
    <name type="scientific">Bacteroides intestinalis</name>
    <dbReference type="NCBI Taxonomy" id="329854"/>
    <lineage>
        <taxon>Bacteria</taxon>
        <taxon>Pseudomonadati</taxon>
        <taxon>Bacteroidota</taxon>
        <taxon>Bacteroidia</taxon>
        <taxon>Bacteroidales</taxon>
        <taxon>Bacteroidaceae</taxon>
        <taxon>Bacteroides</taxon>
    </lineage>
</organism>
<evidence type="ECO:0000313" key="2">
    <source>
        <dbReference type="EMBL" id="KXT53368.1"/>
    </source>
</evidence>
<proteinExistence type="predicted"/>
<name>A0A139LPL1_9BACE</name>
<dbReference type="SUPFAM" id="SSF46955">
    <property type="entry name" value="Putative DNA-binding domain"/>
    <property type="match status" value="1"/>
</dbReference>
<dbReference type="AlphaFoldDB" id="A0A139LPL1"/>
<evidence type="ECO:0000259" key="1">
    <source>
        <dbReference type="Pfam" id="PF12728"/>
    </source>
</evidence>
<dbReference type="EMBL" id="LTDF01000058">
    <property type="protein sequence ID" value="KXT53368.1"/>
    <property type="molecule type" value="Genomic_DNA"/>
</dbReference>
<gene>
    <name evidence="2" type="ORF">HMPREF2531_01408</name>
</gene>
<dbReference type="InterPro" id="IPR041657">
    <property type="entry name" value="HTH_17"/>
</dbReference>
<accession>A0A139LPL1</accession>
<reference evidence="2 3" key="1">
    <citation type="submission" date="2016-02" db="EMBL/GenBank/DDBJ databases">
        <authorList>
            <person name="Wen L."/>
            <person name="He K."/>
            <person name="Yang H."/>
        </authorList>
    </citation>
    <scope>NUCLEOTIDE SEQUENCE [LARGE SCALE GENOMIC DNA]</scope>
    <source>
        <strain evidence="2 3">KLE1704</strain>
    </source>
</reference>
<comment type="caution">
    <text evidence="2">The sequence shown here is derived from an EMBL/GenBank/DDBJ whole genome shotgun (WGS) entry which is preliminary data.</text>
</comment>
<dbReference type="PATRIC" id="fig|329854.7.peg.1434"/>
<dbReference type="RefSeq" id="WP_061434944.1">
    <property type="nucleotide sequence ID" value="NZ_KQ968688.1"/>
</dbReference>
<evidence type="ECO:0000313" key="3">
    <source>
        <dbReference type="Proteomes" id="UP000070319"/>
    </source>
</evidence>
<dbReference type="InterPro" id="IPR009061">
    <property type="entry name" value="DNA-bd_dom_put_sf"/>
</dbReference>
<dbReference type="Pfam" id="PF12728">
    <property type="entry name" value="HTH_17"/>
    <property type="match status" value="1"/>
</dbReference>
<feature type="domain" description="Helix-turn-helix" evidence="1">
    <location>
        <begin position="47"/>
        <end position="87"/>
    </location>
</feature>